<organism evidence="8 9">
    <name type="scientific">Paracoccus simplex</name>
    <dbReference type="NCBI Taxonomy" id="2086346"/>
    <lineage>
        <taxon>Bacteria</taxon>
        <taxon>Pseudomonadati</taxon>
        <taxon>Pseudomonadota</taxon>
        <taxon>Alphaproteobacteria</taxon>
        <taxon>Rhodobacterales</taxon>
        <taxon>Paracoccaceae</taxon>
        <taxon>Paracoccus</taxon>
    </lineage>
</organism>
<evidence type="ECO:0000313" key="9">
    <source>
        <dbReference type="Proteomes" id="UP001595596"/>
    </source>
</evidence>
<dbReference type="Proteomes" id="UP001595596">
    <property type="component" value="Unassembled WGS sequence"/>
</dbReference>
<feature type="transmembrane region" description="Helical" evidence="7">
    <location>
        <begin position="233"/>
        <end position="251"/>
    </location>
</feature>
<evidence type="ECO:0000256" key="6">
    <source>
        <dbReference type="ARBA" id="ARBA00023136"/>
    </source>
</evidence>
<evidence type="ECO:0000256" key="7">
    <source>
        <dbReference type="SAM" id="Phobius"/>
    </source>
</evidence>
<keyword evidence="3" id="KW-1003">Cell membrane</keyword>
<gene>
    <name evidence="8" type="primary">chrA</name>
    <name evidence="8" type="ORF">ACFOMP_19620</name>
</gene>
<proteinExistence type="inferred from homology"/>
<feature type="transmembrane region" description="Helical" evidence="7">
    <location>
        <begin position="271"/>
        <end position="291"/>
    </location>
</feature>
<feature type="transmembrane region" description="Helical" evidence="7">
    <location>
        <begin position="335"/>
        <end position="356"/>
    </location>
</feature>
<dbReference type="InterPro" id="IPR003370">
    <property type="entry name" value="Chromate_transpt"/>
</dbReference>
<comment type="similarity">
    <text evidence="2">Belongs to the chromate ion transporter (CHR) (TC 2.A.51) family.</text>
</comment>
<dbReference type="PANTHER" id="PTHR33567:SF3">
    <property type="entry name" value="CHROMATE ION TRANSPORTER (EUROFUNG)"/>
    <property type="match status" value="1"/>
</dbReference>
<keyword evidence="5 7" id="KW-1133">Transmembrane helix</keyword>
<evidence type="ECO:0000256" key="3">
    <source>
        <dbReference type="ARBA" id="ARBA00022475"/>
    </source>
</evidence>
<reference evidence="9" key="1">
    <citation type="journal article" date="2019" name="Int. J. Syst. Evol. Microbiol.">
        <title>The Global Catalogue of Microorganisms (GCM) 10K type strain sequencing project: providing services to taxonomists for standard genome sequencing and annotation.</title>
        <authorList>
            <consortium name="The Broad Institute Genomics Platform"/>
            <consortium name="The Broad Institute Genome Sequencing Center for Infectious Disease"/>
            <person name="Wu L."/>
            <person name="Ma J."/>
        </authorList>
    </citation>
    <scope>NUCLEOTIDE SEQUENCE [LARGE SCALE GENOMIC DNA]</scope>
    <source>
        <strain evidence="9">VKM B-3226</strain>
    </source>
</reference>
<evidence type="ECO:0000256" key="4">
    <source>
        <dbReference type="ARBA" id="ARBA00022692"/>
    </source>
</evidence>
<evidence type="ECO:0000256" key="2">
    <source>
        <dbReference type="ARBA" id="ARBA00005262"/>
    </source>
</evidence>
<dbReference type="RefSeq" id="WP_379033716.1">
    <property type="nucleotide sequence ID" value="NZ_JBHRXE010000067.1"/>
</dbReference>
<feature type="transmembrane region" description="Helical" evidence="7">
    <location>
        <begin position="20"/>
        <end position="38"/>
    </location>
</feature>
<dbReference type="NCBIfam" id="TIGR00937">
    <property type="entry name" value="2A51"/>
    <property type="match status" value="1"/>
</dbReference>
<dbReference type="EMBL" id="JBHRXE010000067">
    <property type="protein sequence ID" value="MFC3571661.1"/>
    <property type="molecule type" value="Genomic_DNA"/>
</dbReference>
<sequence length="401" mass="41106">MNRSDKVSNAGTPSEVFGAFLKLGLTSFGGPIAHLGYFRDELVTRRRWLSDAAYADLVALCQFMPGPASSQVGFALGMIRAGWLGALAAFVAFTLPSALILLVFALTATTVSGPIGTGVLHGLKIVAVAIVAQAVWGMARSLCPDRERATVAVVAVAMLAILPGAVGMVGAIIMGAVAGMMLGRRPANPVGGHITMPVTKGQAGIALAAFAVLLLGLPLLAGLSQGWAVVDSFYRAGSLVFGGGHVVLPLLQAEVVAPGWVTSDQFLAGYGAAQAVPGPLFTFATYLGAILKPEPNGVLGATLALLALFLPGFLLLIGVLPFWDGFRARPQAQSAMQGANAAVVGILGAALYSPVFTSAIGNMRDFTLALACFVALMAWKASPWLVVLLAALGGIVLTLLS</sequence>
<keyword evidence="4 7" id="KW-0812">Transmembrane</keyword>
<dbReference type="InterPro" id="IPR014047">
    <property type="entry name" value="Chr_Tranpt_l_chain"/>
</dbReference>
<feature type="transmembrane region" description="Helical" evidence="7">
    <location>
        <begin position="298"/>
        <end position="323"/>
    </location>
</feature>
<dbReference type="PANTHER" id="PTHR33567">
    <property type="entry name" value="CHROMATE ION TRANSPORTER (EUROFUNG)"/>
    <property type="match status" value="1"/>
</dbReference>
<dbReference type="Pfam" id="PF02417">
    <property type="entry name" value="Chromate_transp"/>
    <property type="match status" value="2"/>
</dbReference>
<comment type="caution">
    <text evidence="8">The sequence shown here is derived from an EMBL/GenBank/DDBJ whole genome shotgun (WGS) entry which is preliminary data.</text>
</comment>
<keyword evidence="6 7" id="KW-0472">Membrane</keyword>
<comment type="subcellular location">
    <subcellularLocation>
        <location evidence="1">Cell membrane</location>
        <topology evidence="1">Multi-pass membrane protein</topology>
    </subcellularLocation>
</comment>
<feature type="transmembrane region" description="Helical" evidence="7">
    <location>
        <begin position="118"/>
        <end position="139"/>
    </location>
</feature>
<name>A0ABV7S606_9RHOB</name>
<feature type="transmembrane region" description="Helical" evidence="7">
    <location>
        <begin position="83"/>
        <end position="106"/>
    </location>
</feature>
<dbReference type="PIRSF" id="PIRSF004810">
    <property type="entry name" value="ChrA"/>
    <property type="match status" value="1"/>
</dbReference>
<protein>
    <submittedName>
        <fullName evidence="8">Chromate efflux transporter</fullName>
    </submittedName>
</protein>
<evidence type="ECO:0000313" key="8">
    <source>
        <dbReference type="EMBL" id="MFC3571661.1"/>
    </source>
</evidence>
<evidence type="ECO:0000256" key="1">
    <source>
        <dbReference type="ARBA" id="ARBA00004651"/>
    </source>
</evidence>
<keyword evidence="9" id="KW-1185">Reference proteome</keyword>
<accession>A0ABV7S606</accession>
<feature type="transmembrane region" description="Helical" evidence="7">
    <location>
        <begin position="151"/>
        <end position="182"/>
    </location>
</feature>
<feature type="transmembrane region" description="Helical" evidence="7">
    <location>
        <begin position="202"/>
        <end position="221"/>
    </location>
</feature>
<evidence type="ECO:0000256" key="5">
    <source>
        <dbReference type="ARBA" id="ARBA00022989"/>
    </source>
</evidence>
<feature type="transmembrane region" description="Helical" evidence="7">
    <location>
        <begin position="368"/>
        <end position="400"/>
    </location>
</feature>